<organism evidence="2 3">
    <name type="scientific">Enterococcus lacertideformus</name>
    <dbReference type="NCBI Taxonomy" id="2771493"/>
    <lineage>
        <taxon>Bacteria</taxon>
        <taxon>Bacillati</taxon>
        <taxon>Bacillota</taxon>
        <taxon>Bacilli</taxon>
        <taxon>Lactobacillales</taxon>
        <taxon>Enterococcaceae</taxon>
        <taxon>Enterococcus</taxon>
    </lineage>
</organism>
<reference evidence="2" key="1">
    <citation type="submission" date="2020-09" db="EMBL/GenBank/DDBJ databases">
        <title>Genomic insights into the novelty and pathogenicity of a unique biofilm-forming Enterococcus sp. bacteria (Enterococcus lacertideformus) identified in reptiles.</title>
        <authorList>
            <person name="Agius J.E."/>
            <person name="Phalen D.N."/>
            <person name="Rose K."/>
            <person name="Eden J.-S."/>
        </authorList>
    </citation>
    <scope>NUCLEOTIDE SEQUENCE</scope>
    <source>
        <strain evidence="2">PHRS 0518</strain>
    </source>
</reference>
<evidence type="ECO:0000256" key="1">
    <source>
        <dbReference type="SAM" id="Phobius"/>
    </source>
</evidence>
<name>A0A931AYF9_9ENTE</name>
<gene>
    <name evidence="2" type="ORF">IC227_03785</name>
</gene>
<protein>
    <submittedName>
        <fullName evidence="2">DUF975 family protein</fullName>
    </submittedName>
</protein>
<dbReference type="PANTHER" id="PTHR40076:SF1">
    <property type="entry name" value="MEMBRANE PROTEIN"/>
    <property type="match status" value="1"/>
</dbReference>
<sequence>MEKQLSISEYRKKAKVSLAQQWGVNAWLVFLSIFTAGLIQLFFERLFPANSDQQRIVSFFLENFFLFSFSYVLYYIALVVVRGGRAKTPFLFAVFKKEYFGAILAIHLLNVLVNWLLNALVLLPGFLIGGVNTYIQLLFNTSSTGESLLSGSVLDISFIFITLLMTFISLLLMSIIGGLFQFVAWTKFDYPDLSIIQCLRYAWYLLKGRIGTYILLQLSFIGWYILGTLALFIGLLWVVAYVNVTIAGFYEQARIEKENPVAYFSQT</sequence>
<dbReference type="EMBL" id="JADAKE010000010">
    <property type="protein sequence ID" value="MBF8807654.1"/>
    <property type="molecule type" value="Genomic_DNA"/>
</dbReference>
<keyword evidence="1" id="KW-1133">Transmembrane helix</keyword>
<feature type="transmembrane region" description="Helical" evidence="1">
    <location>
        <begin position="63"/>
        <end position="81"/>
    </location>
</feature>
<feature type="transmembrane region" description="Helical" evidence="1">
    <location>
        <begin position="156"/>
        <end position="180"/>
    </location>
</feature>
<feature type="transmembrane region" description="Helical" evidence="1">
    <location>
        <begin position="201"/>
        <end position="225"/>
    </location>
</feature>
<proteinExistence type="predicted"/>
<comment type="caution">
    <text evidence="2">The sequence shown here is derived from an EMBL/GenBank/DDBJ whole genome shotgun (WGS) entry which is preliminary data.</text>
</comment>
<feature type="transmembrane region" description="Helical" evidence="1">
    <location>
        <begin position="21"/>
        <end position="43"/>
    </location>
</feature>
<dbReference type="Pfam" id="PF06161">
    <property type="entry name" value="DUF975"/>
    <property type="match status" value="1"/>
</dbReference>
<accession>A0A931AYF9</accession>
<dbReference type="InterPro" id="IPR010380">
    <property type="entry name" value="DUF975"/>
</dbReference>
<dbReference type="PANTHER" id="PTHR40076">
    <property type="entry name" value="MEMBRANE PROTEIN-RELATED"/>
    <property type="match status" value="1"/>
</dbReference>
<keyword evidence="1" id="KW-0812">Transmembrane</keyword>
<dbReference type="Proteomes" id="UP000637757">
    <property type="component" value="Unassembled WGS sequence"/>
</dbReference>
<dbReference type="AlphaFoldDB" id="A0A931AYF9"/>
<evidence type="ECO:0000313" key="3">
    <source>
        <dbReference type="Proteomes" id="UP000637757"/>
    </source>
</evidence>
<feature type="transmembrane region" description="Helical" evidence="1">
    <location>
        <begin position="231"/>
        <end position="250"/>
    </location>
</feature>
<keyword evidence="3" id="KW-1185">Reference proteome</keyword>
<feature type="transmembrane region" description="Helical" evidence="1">
    <location>
        <begin position="102"/>
        <end position="128"/>
    </location>
</feature>
<keyword evidence="1" id="KW-0472">Membrane</keyword>
<evidence type="ECO:0000313" key="2">
    <source>
        <dbReference type="EMBL" id="MBF8807654.1"/>
    </source>
</evidence>